<dbReference type="AlphaFoldDB" id="E4NBB1"/>
<dbReference type="InterPro" id="IPR001647">
    <property type="entry name" value="HTH_TetR"/>
</dbReference>
<dbReference type="KEGG" id="ksk:KSE_26810"/>
<keyword evidence="5" id="KW-1185">Reference proteome</keyword>
<dbReference type="InterPro" id="IPR041490">
    <property type="entry name" value="KstR2_TetR_C"/>
</dbReference>
<dbReference type="EMBL" id="AP010968">
    <property type="protein sequence ID" value="BAJ28492.1"/>
    <property type="molecule type" value="Genomic_DNA"/>
</dbReference>
<keyword evidence="1 2" id="KW-0238">DNA-binding</keyword>
<dbReference type="PANTHER" id="PTHR30055:SF237">
    <property type="entry name" value="TRANSCRIPTIONAL REPRESSOR MCE3R"/>
    <property type="match status" value="1"/>
</dbReference>
<dbReference type="SUPFAM" id="SSF46689">
    <property type="entry name" value="Homeodomain-like"/>
    <property type="match status" value="1"/>
</dbReference>
<dbReference type="PANTHER" id="PTHR30055">
    <property type="entry name" value="HTH-TYPE TRANSCRIPTIONAL REGULATOR RUTR"/>
    <property type="match status" value="1"/>
</dbReference>
<dbReference type="Pfam" id="PF17932">
    <property type="entry name" value="TetR_C_24"/>
    <property type="match status" value="1"/>
</dbReference>
<dbReference type="InterPro" id="IPR050109">
    <property type="entry name" value="HTH-type_TetR-like_transc_reg"/>
</dbReference>
<name>E4NBB1_KITSK</name>
<gene>
    <name evidence="4" type="ordered locus">KSE_26810</name>
</gene>
<evidence type="ECO:0000313" key="5">
    <source>
        <dbReference type="Proteomes" id="UP000007076"/>
    </source>
</evidence>
<feature type="DNA-binding region" description="H-T-H motif" evidence="2">
    <location>
        <begin position="33"/>
        <end position="52"/>
    </location>
</feature>
<dbReference type="InterPro" id="IPR036271">
    <property type="entry name" value="Tet_transcr_reg_TetR-rel_C_sf"/>
</dbReference>
<organism evidence="4 5">
    <name type="scientific">Kitasatospora setae (strain ATCC 33774 / DSM 43861 / JCM 3304 / KCC A-0304 / NBRC 14216 / KM-6054)</name>
    <name type="common">Streptomyces setae</name>
    <dbReference type="NCBI Taxonomy" id="452652"/>
    <lineage>
        <taxon>Bacteria</taxon>
        <taxon>Bacillati</taxon>
        <taxon>Actinomycetota</taxon>
        <taxon>Actinomycetes</taxon>
        <taxon>Kitasatosporales</taxon>
        <taxon>Streptomycetaceae</taxon>
        <taxon>Kitasatospora</taxon>
    </lineage>
</organism>
<dbReference type="Gene3D" id="1.10.357.10">
    <property type="entry name" value="Tetracycline Repressor, domain 2"/>
    <property type="match status" value="1"/>
</dbReference>
<accession>E4NBB1</accession>
<dbReference type="PATRIC" id="fig|452652.3.peg.2686"/>
<dbReference type="RefSeq" id="WP_014135806.1">
    <property type="nucleotide sequence ID" value="NC_016109.1"/>
</dbReference>
<evidence type="ECO:0000256" key="1">
    <source>
        <dbReference type="ARBA" id="ARBA00023125"/>
    </source>
</evidence>
<evidence type="ECO:0000256" key="2">
    <source>
        <dbReference type="PROSITE-ProRule" id="PRU00335"/>
    </source>
</evidence>
<dbReference type="PROSITE" id="PS50977">
    <property type="entry name" value="HTH_TETR_2"/>
    <property type="match status" value="1"/>
</dbReference>
<reference evidence="4 5" key="1">
    <citation type="journal article" date="2010" name="DNA Res.">
        <title>Genome sequence of Kitasatospora setae NBRC 14216T: an evolutionary snapshot of the family Streptomycetaceae.</title>
        <authorList>
            <person name="Ichikawa N."/>
            <person name="Oguchi A."/>
            <person name="Ikeda H."/>
            <person name="Ishikawa J."/>
            <person name="Kitani S."/>
            <person name="Watanabe Y."/>
            <person name="Nakamura S."/>
            <person name="Katano Y."/>
            <person name="Kishi E."/>
            <person name="Sasagawa M."/>
            <person name="Ankai A."/>
            <person name="Fukui S."/>
            <person name="Hashimoto Y."/>
            <person name="Kamata S."/>
            <person name="Otoguro M."/>
            <person name="Tanikawa S."/>
            <person name="Nihira T."/>
            <person name="Horinouchi S."/>
            <person name="Ohnishi Y."/>
            <person name="Hayakawa M."/>
            <person name="Kuzuyama T."/>
            <person name="Arisawa A."/>
            <person name="Nomoto F."/>
            <person name="Miura H."/>
            <person name="Takahashi Y."/>
            <person name="Fujita N."/>
        </authorList>
    </citation>
    <scope>NUCLEOTIDE SEQUENCE [LARGE SCALE GENOMIC DNA]</scope>
    <source>
        <strain evidence="5">ATCC 33774 / DSM 43861 / JCM 3304 / KCC A-0304 / NBRC 14216 / KM-6054</strain>
    </source>
</reference>
<dbReference type="Proteomes" id="UP000007076">
    <property type="component" value="Chromosome"/>
</dbReference>
<sequence>MPNRATAPALPRRDQIRKEAARLFAARGFLGVGVDEIGKAVGISGPGLYRHFAGKDAMLADLLVGISERLLEEGRRREGEAAGPRAALDSLIDGHIDFALDDRDLITLHDRELLHLKEADRRRVRRLQRGYVELWVAVVREAFPPLAAPEAEPVARAAVHAVFGLLNSTPHSAARQQAQAQAQADAGSERSGLARDHMAALLRALAQGAFVAAAAAAGGIEAAGGAGRVEGAAEAVEAGGVEGAGEPGGVGDL</sequence>
<dbReference type="Gene3D" id="1.10.10.60">
    <property type="entry name" value="Homeodomain-like"/>
    <property type="match status" value="1"/>
</dbReference>
<evidence type="ECO:0000259" key="3">
    <source>
        <dbReference type="PROSITE" id="PS50977"/>
    </source>
</evidence>
<dbReference type="SUPFAM" id="SSF48498">
    <property type="entry name" value="Tetracyclin repressor-like, C-terminal domain"/>
    <property type="match status" value="1"/>
</dbReference>
<protein>
    <submittedName>
        <fullName evidence="4">Putative TetR family transcriptional regulator</fullName>
    </submittedName>
</protein>
<dbReference type="GO" id="GO:0003700">
    <property type="term" value="F:DNA-binding transcription factor activity"/>
    <property type="evidence" value="ECO:0007669"/>
    <property type="project" value="TreeGrafter"/>
</dbReference>
<feature type="domain" description="HTH tetR-type" evidence="3">
    <location>
        <begin position="10"/>
        <end position="70"/>
    </location>
</feature>
<dbReference type="Pfam" id="PF00440">
    <property type="entry name" value="TetR_N"/>
    <property type="match status" value="1"/>
</dbReference>
<dbReference type="STRING" id="452652.KSE_26810"/>
<dbReference type="GO" id="GO:0000976">
    <property type="term" value="F:transcription cis-regulatory region binding"/>
    <property type="evidence" value="ECO:0007669"/>
    <property type="project" value="TreeGrafter"/>
</dbReference>
<proteinExistence type="predicted"/>
<dbReference type="PRINTS" id="PR00455">
    <property type="entry name" value="HTHTETR"/>
</dbReference>
<dbReference type="InterPro" id="IPR009057">
    <property type="entry name" value="Homeodomain-like_sf"/>
</dbReference>
<dbReference type="eggNOG" id="COG1309">
    <property type="taxonomic scope" value="Bacteria"/>
</dbReference>
<dbReference type="HOGENOM" id="CLU_069356_22_0_11"/>
<evidence type="ECO:0000313" key="4">
    <source>
        <dbReference type="EMBL" id="BAJ28492.1"/>
    </source>
</evidence>